<evidence type="ECO:0000313" key="2">
    <source>
        <dbReference type="EMBL" id="CAF3148363.1"/>
    </source>
</evidence>
<comment type="caution">
    <text evidence="2">The sequence shown here is derived from an EMBL/GenBank/DDBJ whole genome shotgun (WGS) entry which is preliminary data.</text>
</comment>
<evidence type="ECO:0000313" key="4">
    <source>
        <dbReference type="Proteomes" id="UP000663825"/>
    </source>
</evidence>
<dbReference type="AlphaFoldDB" id="A0A817P7I1"/>
<proteinExistence type="predicted"/>
<evidence type="ECO:0000256" key="1">
    <source>
        <dbReference type="SAM" id="SignalP"/>
    </source>
</evidence>
<accession>A0A817P7I1</accession>
<keyword evidence="1" id="KW-0732">Signal</keyword>
<organism evidence="2 4">
    <name type="scientific">Rotaria socialis</name>
    <dbReference type="NCBI Taxonomy" id="392032"/>
    <lineage>
        <taxon>Eukaryota</taxon>
        <taxon>Metazoa</taxon>
        <taxon>Spiralia</taxon>
        <taxon>Gnathifera</taxon>
        <taxon>Rotifera</taxon>
        <taxon>Eurotatoria</taxon>
        <taxon>Bdelloidea</taxon>
        <taxon>Philodinida</taxon>
        <taxon>Philodinidae</taxon>
        <taxon>Rotaria</taxon>
    </lineage>
</organism>
<gene>
    <name evidence="3" type="ORF">FME351_LOCUS28245</name>
    <name evidence="2" type="ORF">TIS948_LOCUS9561</name>
</gene>
<dbReference type="EMBL" id="CAJNYU010003860">
    <property type="protein sequence ID" value="CAF3708698.1"/>
    <property type="molecule type" value="Genomic_DNA"/>
</dbReference>
<sequence>MKFVFFILAILLGLAPITTSISCYYCLGCDANTALSSDGVTTYNLCITYYSNGVWYRSGVPIYQSCSAYIATTTNLGVTNVNCCTTNLCNGVKTRAGSLVLTLGIAIFSIIGFL</sequence>
<dbReference type="EMBL" id="CAJNXB010001238">
    <property type="protein sequence ID" value="CAF3148363.1"/>
    <property type="molecule type" value="Genomic_DNA"/>
</dbReference>
<evidence type="ECO:0000313" key="3">
    <source>
        <dbReference type="EMBL" id="CAF3708698.1"/>
    </source>
</evidence>
<protein>
    <submittedName>
        <fullName evidence="2">Uncharacterized protein</fullName>
    </submittedName>
</protein>
<dbReference type="PROSITE" id="PS51257">
    <property type="entry name" value="PROKAR_LIPOPROTEIN"/>
    <property type="match status" value="1"/>
</dbReference>
<reference evidence="2" key="1">
    <citation type="submission" date="2021-02" db="EMBL/GenBank/DDBJ databases">
        <authorList>
            <person name="Nowell W R."/>
        </authorList>
    </citation>
    <scope>NUCLEOTIDE SEQUENCE</scope>
</reference>
<dbReference type="Proteomes" id="UP000663869">
    <property type="component" value="Unassembled WGS sequence"/>
</dbReference>
<dbReference type="Proteomes" id="UP000663825">
    <property type="component" value="Unassembled WGS sequence"/>
</dbReference>
<name>A0A817P7I1_9BILA</name>
<feature type="signal peptide" evidence="1">
    <location>
        <begin position="1"/>
        <end position="20"/>
    </location>
</feature>
<feature type="chain" id="PRO_5044132232" evidence="1">
    <location>
        <begin position="21"/>
        <end position="114"/>
    </location>
</feature>